<dbReference type="GO" id="GO:0004719">
    <property type="term" value="F:protein-L-isoaspartate (D-aspartate) O-methyltransferase activity"/>
    <property type="evidence" value="ECO:0007669"/>
    <property type="project" value="UniProtKB-UniRule"/>
</dbReference>
<dbReference type="EMBL" id="AEPU01000003">
    <property type="protein sequence ID" value="EFU72662.1"/>
    <property type="molecule type" value="Genomic_DNA"/>
</dbReference>
<dbReference type="GO" id="GO:0032259">
    <property type="term" value="P:methylation"/>
    <property type="evidence" value="ECO:0007669"/>
    <property type="project" value="UniProtKB-KW"/>
</dbReference>
<evidence type="ECO:0000313" key="11">
    <source>
        <dbReference type="Proteomes" id="UP000005813"/>
    </source>
</evidence>
<proteinExistence type="inferred from homology"/>
<dbReference type="SUPFAM" id="SSF53335">
    <property type="entry name" value="S-adenosyl-L-methionine-dependent methyltransferases"/>
    <property type="match status" value="1"/>
</dbReference>
<dbReference type="AlphaFoldDB" id="A0A828QXS2"/>
<name>A0A828QXS2_CAMUP</name>
<keyword evidence="7 10" id="KW-0808">Transferase</keyword>
<dbReference type="GO" id="GO:0030091">
    <property type="term" value="P:protein repair"/>
    <property type="evidence" value="ECO:0007669"/>
    <property type="project" value="UniProtKB-UniRule"/>
</dbReference>
<comment type="subcellular location">
    <subcellularLocation>
        <location evidence="1">Cytoplasm</location>
    </subcellularLocation>
</comment>
<evidence type="ECO:0000256" key="4">
    <source>
        <dbReference type="ARBA" id="ARBA00013346"/>
    </source>
</evidence>
<dbReference type="Pfam" id="PF01135">
    <property type="entry name" value="PCMT"/>
    <property type="match status" value="1"/>
</dbReference>
<gene>
    <name evidence="10" type="primary">pcm</name>
    <name evidence="10" type="ORF">HMPREF9400_0027</name>
</gene>
<evidence type="ECO:0000256" key="5">
    <source>
        <dbReference type="ARBA" id="ARBA00022490"/>
    </source>
</evidence>
<dbReference type="GO" id="GO:0005737">
    <property type="term" value="C:cytoplasm"/>
    <property type="evidence" value="ECO:0007669"/>
    <property type="project" value="UniProtKB-SubCell"/>
</dbReference>
<dbReference type="PANTHER" id="PTHR11579:SF0">
    <property type="entry name" value="PROTEIN-L-ISOASPARTATE(D-ASPARTATE) O-METHYLTRANSFERASE"/>
    <property type="match status" value="1"/>
</dbReference>
<protein>
    <recommendedName>
        <fullName evidence="4 9">Protein-L-isoaspartate O-methyltransferase</fullName>
        <ecNumber evidence="3 9">2.1.1.77</ecNumber>
    </recommendedName>
</protein>
<dbReference type="PROSITE" id="PS01279">
    <property type="entry name" value="PCMT"/>
    <property type="match status" value="1"/>
</dbReference>
<evidence type="ECO:0000256" key="6">
    <source>
        <dbReference type="ARBA" id="ARBA00022603"/>
    </source>
</evidence>
<dbReference type="InterPro" id="IPR029063">
    <property type="entry name" value="SAM-dependent_MTases_sf"/>
</dbReference>
<evidence type="ECO:0000256" key="3">
    <source>
        <dbReference type="ARBA" id="ARBA00011890"/>
    </source>
</evidence>
<dbReference type="PANTHER" id="PTHR11579">
    <property type="entry name" value="PROTEIN-L-ISOASPARTATE O-METHYLTRANSFERASE"/>
    <property type="match status" value="1"/>
</dbReference>
<dbReference type="Gene3D" id="3.40.50.150">
    <property type="entry name" value="Vaccinia Virus protein VP39"/>
    <property type="match status" value="1"/>
</dbReference>
<dbReference type="EC" id="2.1.1.77" evidence="3 9"/>
<comment type="similarity">
    <text evidence="2">Belongs to the methyltransferase superfamily. L-isoaspartyl/D-aspartyl protein methyltransferase family.</text>
</comment>
<evidence type="ECO:0000256" key="2">
    <source>
        <dbReference type="ARBA" id="ARBA00005369"/>
    </source>
</evidence>
<reference evidence="10 11" key="1">
    <citation type="submission" date="2010-12" db="EMBL/GenBank/DDBJ databases">
        <authorList>
            <person name="Muzny D."/>
            <person name="Qin X."/>
            <person name="Buhay C."/>
            <person name="Dugan-Rocha S."/>
            <person name="Ding Y."/>
            <person name="Chen G."/>
            <person name="Hawes A."/>
            <person name="Holder M."/>
            <person name="Jhangiani S."/>
            <person name="Johnson A."/>
            <person name="Khan Z."/>
            <person name="Li Z."/>
            <person name="Liu W."/>
            <person name="Liu X."/>
            <person name="Perez L."/>
            <person name="Shen H."/>
            <person name="Wang Q."/>
            <person name="Watt J."/>
            <person name="Xi L."/>
            <person name="Xin Y."/>
            <person name="Zhou J."/>
            <person name="Deng J."/>
            <person name="Jiang H."/>
            <person name="Liu Y."/>
            <person name="Qu J."/>
            <person name="Song X.-Z."/>
            <person name="Zhang L."/>
            <person name="Villasana D."/>
            <person name="Johnson A."/>
            <person name="Liu J."/>
            <person name="Liyanage D."/>
            <person name="Lorensuhewa L."/>
            <person name="Robinson T."/>
            <person name="Song A."/>
            <person name="Song B.-B."/>
            <person name="Dinh H."/>
            <person name="Thornton R."/>
            <person name="Coyle M."/>
            <person name="Francisco L."/>
            <person name="Jackson L."/>
            <person name="Javaid M."/>
            <person name="Korchina V."/>
            <person name="Kovar C."/>
            <person name="Mata R."/>
            <person name="Mathew T."/>
            <person name="Ngo R."/>
            <person name="Nguyen L."/>
            <person name="Nguyen N."/>
            <person name="Okwuonu G."/>
            <person name="Ongeri F."/>
            <person name="Pham C."/>
            <person name="Simmons D."/>
            <person name="Wilczek-Boney K."/>
            <person name="Hale W."/>
            <person name="Jakkamsetti A."/>
            <person name="Pham P."/>
            <person name="Ruth R."/>
            <person name="San Lucas F."/>
            <person name="Warren J."/>
            <person name="Zhang J."/>
            <person name="Zhao Z."/>
            <person name="Zhou C."/>
            <person name="Zhu D."/>
            <person name="Lee S."/>
            <person name="Bess C."/>
            <person name="Blankenburg K."/>
            <person name="Forbes L."/>
            <person name="Fu Q."/>
            <person name="Gubbala S."/>
            <person name="Hirani K."/>
            <person name="Jayaseelan J.C."/>
            <person name="Lara F."/>
            <person name="Munidasa M."/>
            <person name="Palculict T."/>
            <person name="Patil S."/>
            <person name="Pu L.-L."/>
            <person name="Saada N."/>
            <person name="Tang L."/>
            <person name="Weissenberger G."/>
            <person name="Zhu Y."/>
            <person name="Hemphill L."/>
            <person name="Shang Y."/>
            <person name="Youmans B."/>
            <person name="Ayvaz T."/>
            <person name="Ross M."/>
            <person name="Santibanez J."/>
            <person name="Aqrawi P."/>
            <person name="Gross S."/>
            <person name="Joshi V."/>
            <person name="Fowler G."/>
            <person name="Nazareth L."/>
            <person name="Reid J."/>
            <person name="Worley K."/>
            <person name="Petrosino J."/>
            <person name="Highlander S."/>
            <person name="Gibbs R."/>
        </authorList>
    </citation>
    <scope>NUCLEOTIDE SEQUENCE [LARGE SCALE GENOMIC DNA]</scope>
    <source>
        <strain evidence="10 11">JV21</strain>
    </source>
</reference>
<keyword evidence="8" id="KW-0949">S-adenosyl-L-methionine</keyword>
<dbReference type="InterPro" id="IPR000682">
    <property type="entry name" value="PCMT"/>
</dbReference>
<evidence type="ECO:0000256" key="7">
    <source>
        <dbReference type="ARBA" id="ARBA00022679"/>
    </source>
</evidence>
<evidence type="ECO:0000256" key="9">
    <source>
        <dbReference type="NCBIfam" id="TIGR00080"/>
    </source>
</evidence>
<dbReference type="FunFam" id="3.40.50.150:FF:000010">
    <property type="entry name" value="Protein-L-isoaspartate O-methyltransferase"/>
    <property type="match status" value="1"/>
</dbReference>
<accession>A0A828QXS2</accession>
<evidence type="ECO:0000256" key="1">
    <source>
        <dbReference type="ARBA" id="ARBA00004496"/>
    </source>
</evidence>
<evidence type="ECO:0000313" key="10">
    <source>
        <dbReference type="EMBL" id="EFU72662.1"/>
    </source>
</evidence>
<dbReference type="Proteomes" id="UP000005813">
    <property type="component" value="Unassembled WGS sequence"/>
</dbReference>
<sequence>MKFDKHFFSFSLSIAKKFNLFRYNFSFLGVKMNAFEQKRCQAMAEEIAAKTFINEELFNAFCQVPREIFSPLKAHAYSLNALPLANSQWISSPLTVAKMTMALQCKDADSVLEIGCGSGYQAAILSRVIRRVFTIERIERLAKSAANTFRELGFLNINVRFDDGQNGWKNYAPYDRILFSAYATSIPEILLDQLSDGGILVAPILHNGKQFITRISKNGTNLQKEILEECLFVPVVDGKEQL</sequence>
<dbReference type="NCBIfam" id="TIGR00080">
    <property type="entry name" value="pimt"/>
    <property type="match status" value="1"/>
</dbReference>
<keyword evidence="5" id="KW-0963">Cytoplasm</keyword>
<keyword evidence="6 10" id="KW-0489">Methyltransferase</keyword>
<organism evidence="10 11">
    <name type="scientific">Campylobacter upsaliensis JV21</name>
    <dbReference type="NCBI Taxonomy" id="888826"/>
    <lineage>
        <taxon>Bacteria</taxon>
        <taxon>Pseudomonadati</taxon>
        <taxon>Campylobacterota</taxon>
        <taxon>Epsilonproteobacteria</taxon>
        <taxon>Campylobacterales</taxon>
        <taxon>Campylobacteraceae</taxon>
        <taxon>Campylobacter</taxon>
    </lineage>
</organism>
<evidence type="ECO:0000256" key="8">
    <source>
        <dbReference type="ARBA" id="ARBA00022691"/>
    </source>
</evidence>
<comment type="caution">
    <text evidence="10">The sequence shown here is derived from an EMBL/GenBank/DDBJ whole genome shotgun (WGS) entry which is preliminary data.</text>
</comment>
<dbReference type="CDD" id="cd02440">
    <property type="entry name" value="AdoMet_MTases"/>
    <property type="match status" value="1"/>
</dbReference>
<dbReference type="NCBIfam" id="NF001453">
    <property type="entry name" value="PRK00312.1"/>
    <property type="match status" value="1"/>
</dbReference>